<dbReference type="GO" id="GO:0006302">
    <property type="term" value="P:double-strand break repair"/>
    <property type="evidence" value="ECO:0007669"/>
    <property type="project" value="TreeGrafter"/>
</dbReference>
<name>A0A6I0FIH6_9FIRM</name>
<dbReference type="Gene3D" id="3.40.50.1010">
    <property type="entry name" value="5'-nuclease"/>
    <property type="match status" value="1"/>
</dbReference>
<evidence type="ECO:0000259" key="19">
    <source>
        <dbReference type="SMART" id="SM00482"/>
    </source>
</evidence>
<dbReference type="Gene3D" id="1.10.150.20">
    <property type="entry name" value="5' to 3' exonuclease, C-terminal subdomain"/>
    <property type="match status" value="2"/>
</dbReference>
<dbReference type="SMART" id="SM00279">
    <property type="entry name" value="HhH2"/>
    <property type="match status" value="1"/>
</dbReference>
<evidence type="ECO:0000259" key="18">
    <source>
        <dbReference type="SMART" id="SM00475"/>
    </source>
</evidence>
<evidence type="ECO:0000256" key="7">
    <source>
        <dbReference type="ARBA" id="ARBA00022722"/>
    </source>
</evidence>
<dbReference type="SUPFAM" id="SSF88723">
    <property type="entry name" value="PIN domain-like"/>
    <property type="match status" value="1"/>
</dbReference>
<comment type="subunit">
    <text evidence="16">Single-chain monomer with multiple functions.</text>
</comment>
<keyword evidence="7" id="KW-0540">Nuclease</keyword>
<feature type="domain" description="DNA-directed DNA polymerase family A palm" evidence="19">
    <location>
        <begin position="648"/>
        <end position="854"/>
    </location>
</feature>
<dbReference type="Pfam" id="PF22619">
    <property type="entry name" value="DNA_polI_exo1"/>
    <property type="match status" value="1"/>
</dbReference>
<dbReference type="PROSITE" id="PS00447">
    <property type="entry name" value="DNA_POLYMERASE_A"/>
    <property type="match status" value="1"/>
</dbReference>
<dbReference type="SMART" id="SM00474">
    <property type="entry name" value="35EXOc"/>
    <property type="match status" value="1"/>
</dbReference>
<dbReference type="CDD" id="cd09898">
    <property type="entry name" value="H3TH_53EXO"/>
    <property type="match status" value="1"/>
</dbReference>
<dbReference type="InterPro" id="IPR002562">
    <property type="entry name" value="3'-5'_exonuclease_dom"/>
</dbReference>
<dbReference type="InterPro" id="IPR043502">
    <property type="entry name" value="DNA/RNA_pol_sf"/>
</dbReference>
<evidence type="ECO:0000256" key="4">
    <source>
        <dbReference type="ARBA" id="ARBA00022679"/>
    </source>
</evidence>
<evidence type="ECO:0000256" key="6">
    <source>
        <dbReference type="ARBA" id="ARBA00022705"/>
    </source>
</evidence>
<dbReference type="NCBIfam" id="TIGR00593">
    <property type="entry name" value="pola"/>
    <property type="match status" value="1"/>
</dbReference>
<evidence type="ECO:0000313" key="21">
    <source>
        <dbReference type="Proteomes" id="UP000432715"/>
    </source>
</evidence>
<dbReference type="InterPro" id="IPR020046">
    <property type="entry name" value="5-3_exonucl_a-hlix_arch_N"/>
</dbReference>
<feature type="domain" description="3'-5' exonuclease" evidence="17">
    <location>
        <begin position="299"/>
        <end position="481"/>
    </location>
</feature>
<dbReference type="InterPro" id="IPR018320">
    <property type="entry name" value="DNA_polymerase_1"/>
</dbReference>
<dbReference type="AlphaFoldDB" id="A0A6I0FIH6"/>
<dbReference type="GO" id="GO:0008408">
    <property type="term" value="F:3'-5' exonuclease activity"/>
    <property type="evidence" value="ECO:0007669"/>
    <property type="project" value="InterPro"/>
</dbReference>
<dbReference type="FunFam" id="1.10.150.20:FF:000002">
    <property type="entry name" value="DNA polymerase I"/>
    <property type="match status" value="1"/>
</dbReference>
<dbReference type="SMART" id="SM00482">
    <property type="entry name" value="POLAc"/>
    <property type="match status" value="1"/>
</dbReference>
<keyword evidence="13 16" id="KW-0234">DNA repair</keyword>
<evidence type="ECO:0000256" key="14">
    <source>
        <dbReference type="ARBA" id="ARBA00049244"/>
    </source>
</evidence>
<dbReference type="CDD" id="cd09859">
    <property type="entry name" value="PIN_53EXO"/>
    <property type="match status" value="1"/>
</dbReference>
<organism evidence="20 21">
    <name type="scientific">Alkaliphilus pronyensis</name>
    <dbReference type="NCBI Taxonomy" id="1482732"/>
    <lineage>
        <taxon>Bacteria</taxon>
        <taxon>Bacillati</taxon>
        <taxon>Bacillota</taxon>
        <taxon>Clostridia</taxon>
        <taxon>Peptostreptococcales</taxon>
        <taxon>Natronincolaceae</taxon>
        <taxon>Alkaliphilus</taxon>
    </lineage>
</organism>
<dbReference type="CDD" id="cd06140">
    <property type="entry name" value="DNA_polA_I_Bacillus_like_exo"/>
    <property type="match status" value="1"/>
</dbReference>
<dbReference type="EC" id="2.7.7.7" evidence="2 15"/>
<dbReference type="FunFam" id="3.40.50.1010:FF:000001">
    <property type="entry name" value="DNA polymerase I"/>
    <property type="match status" value="1"/>
</dbReference>
<evidence type="ECO:0000256" key="16">
    <source>
        <dbReference type="RuleBase" id="RU004460"/>
    </source>
</evidence>
<dbReference type="NCBIfam" id="NF004397">
    <property type="entry name" value="PRK05755.1"/>
    <property type="match status" value="1"/>
</dbReference>
<dbReference type="InterPro" id="IPR002421">
    <property type="entry name" value="5-3_exonuclease"/>
</dbReference>
<evidence type="ECO:0000256" key="5">
    <source>
        <dbReference type="ARBA" id="ARBA00022695"/>
    </source>
</evidence>
<dbReference type="CDD" id="cd08637">
    <property type="entry name" value="DNA_pol_A_pol_I_C"/>
    <property type="match status" value="1"/>
</dbReference>
<dbReference type="GO" id="GO:0006261">
    <property type="term" value="P:DNA-templated DNA replication"/>
    <property type="evidence" value="ECO:0007669"/>
    <property type="project" value="UniProtKB-UniRule"/>
</dbReference>
<comment type="similarity">
    <text evidence="1 16">Belongs to the DNA polymerase type-A family.</text>
</comment>
<feature type="domain" description="5'-3' exonuclease" evidence="18">
    <location>
        <begin position="4"/>
        <end position="263"/>
    </location>
</feature>
<dbReference type="Pfam" id="PF00476">
    <property type="entry name" value="DNA_pol_A"/>
    <property type="match status" value="1"/>
</dbReference>
<dbReference type="InterPro" id="IPR001098">
    <property type="entry name" value="DNA-dir_DNA_pol_A_palm_dom"/>
</dbReference>
<keyword evidence="12 16" id="KW-0238">DNA-binding</keyword>
<dbReference type="InterPro" id="IPR036397">
    <property type="entry name" value="RNaseH_sf"/>
</dbReference>
<dbReference type="Pfam" id="PF01367">
    <property type="entry name" value="5_3_exonuc"/>
    <property type="match status" value="1"/>
</dbReference>
<keyword evidence="10" id="KW-0269">Exonuclease</keyword>
<keyword evidence="21" id="KW-1185">Reference proteome</keyword>
<dbReference type="InterPro" id="IPR020045">
    <property type="entry name" value="DNA_polI_H3TH"/>
</dbReference>
<dbReference type="Pfam" id="PF02739">
    <property type="entry name" value="5_3_exonuc_N"/>
    <property type="match status" value="1"/>
</dbReference>
<keyword evidence="8 16" id="KW-0227">DNA damage</keyword>
<evidence type="ECO:0000256" key="9">
    <source>
        <dbReference type="ARBA" id="ARBA00022801"/>
    </source>
</evidence>
<dbReference type="RefSeq" id="WP_151859715.1">
    <property type="nucleotide sequence ID" value="NZ_WBZC01000003.1"/>
</dbReference>
<dbReference type="InterPro" id="IPR008918">
    <property type="entry name" value="HhH2"/>
</dbReference>
<dbReference type="GO" id="GO:0003677">
    <property type="term" value="F:DNA binding"/>
    <property type="evidence" value="ECO:0007669"/>
    <property type="project" value="UniProtKB-UniRule"/>
</dbReference>
<evidence type="ECO:0000256" key="2">
    <source>
        <dbReference type="ARBA" id="ARBA00012417"/>
    </source>
</evidence>
<dbReference type="Gene3D" id="1.20.1060.10">
    <property type="entry name" value="Taq DNA Polymerase, Chain T, domain 4"/>
    <property type="match status" value="1"/>
</dbReference>
<protein>
    <recommendedName>
        <fullName evidence="3 15">DNA polymerase I</fullName>
        <ecNumber evidence="2 15">2.7.7.7</ecNumber>
    </recommendedName>
</protein>
<keyword evidence="11 16" id="KW-0239">DNA-directed DNA polymerase</keyword>
<evidence type="ECO:0000256" key="10">
    <source>
        <dbReference type="ARBA" id="ARBA00022839"/>
    </source>
</evidence>
<dbReference type="SUPFAM" id="SSF47807">
    <property type="entry name" value="5' to 3' exonuclease, C-terminal subdomain"/>
    <property type="match status" value="1"/>
</dbReference>
<reference evidence="20 21" key="1">
    <citation type="submission" date="2019-10" db="EMBL/GenBank/DDBJ databases">
        <title>Alkaliphilus serpentinus sp. nov. and Alkaliphilus pronyensis sp. nov., two novel anaerobic alkaliphilic species isolated from the serpentinized-hosted hydrothermal field of the Prony Bay (New Caledonia).</title>
        <authorList>
            <person name="Postec A."/>
        </authorList>
    </citation>
    <scope>NUCLEOTIDE SEQUENCE [LARGE SCALE GENOMIC DNA]</scope>
    <source>
        <strain evidence="20 21">LacV</strain>
    </source>
</reference>
<dbReference type="InterPro" id="IPR012337">
    <property type="entry name" value="RNaseH-like_sf"/>
</dbReference>
<keyword evidence="6 16" id="KW-0235">DNA replication</keyword>
<sequence length="890" mass="101692">MIKDRIVIIDGNSLINRAFYALPPLVTKDGKYTNAIYGFLTMLSKVYDEYDPEYIGVAFDLKAPTFRHKEYGDYKLGRKKMPPELAQQMEPLKEVLDALNIYRVEAEGFEADDLIGTLSKLCEEKGMESLIVTGDKDALQLASQTTKILITKKGISNLEIYDDKKLYDVYELTPQQFIDLKGLMGDKSDNIPGVPGVGEKTALKLLKEFGSIDTLIKNSNKITATKLREKIEKHASDAVMSRRLATIVTDVPVDIDIESLKRTEGHYDYIVELFKKYEFNSLINKFAIQKNEVNNEKKQKNLIKITNLESMLKAKSNMINGREIAIKSLTEESNMLTDEIICISMATREDIYFIDLKNTDKPKEIIEAVKDILSHEEIEIIGHDVKKEIIHFKPYDITINNITFDTMIAEYLIDPAKSSYGLKELSTFYLNESIMDDEELRGKGKKQLKPKDIDPQKVEKYMCQHVNAIIELMGPIEEKIKELQLENLYYNVELPLTEVLASMELEGIKVDKDMLNRLKIEFQDKLEELTKNIYSLAGVSFNINSPKQLGEVLFERLELPPIKKTKTGFSTNAEVLEKLYDKHEIIPRIIDYRQIAKLKSTYVDGLLNIINPITNRIHSSFNQTVTTTGRISSTEPNLQNIPVKLEMGRRLRRAFTAEEGYRFVDADYSQIELRVLAHISGDENLLDAFDKDQDIHTRTAAEIFDVDMEDVTQEMRSNAKAVNFGIVYGISDFGLGENLNISRAKAKKYIDSYLEKYGSVKKYMGDSVKAAKEKGYVKTLLNRRRYLPELHSSNFNIRSFGERIAMNTPIQGSAADIIKLAMVKVYKALNEKQLKSKLILQVHDELIVEAPQDELDIVKELLKECMETAIELKVRLKADLSYGDTWYDAK</sequence>
<dbReference type="SUPFAM" id="SSF53098">
    <property type="entry name" value="Ribonuclease H-like"/>
    <property type="match status" value="1"/>
</dbReference>
<evidence type="ECO:0000256" key="8">
    <source>
        <dbReference type="ARBA" id="ARBA00022763"/>
    </source>
</evidence>
<dbReference type="PANTHER" id="PTHR10133:SF27">
    <property type="entry name" value="DNA POLYMERASE NU"/>
    <property type="match status" value="1"/>
</dbReference>
<evidence type="ECO:0000256" key="13">
    <source>
        <dbReference type="ARBA" id="ARBA00023204"/>
    </source>
</evidence>
<proteinExistence type="inferred from homology"/>
<dbReference type="Gene3D" id="3.30.70.370">
    <property type="match status" value="1"/>
</dbReference>
<dbReference type="SUPFAM" id="SSF56672">
    <property type="entry name" value="DNA/RNA polymerases"/>
    <property type="match status" value="1"/>
</dbReference>
<keyword evidence="5 16" id="KW-0548">Nucleotidyltransferase</keyword>
<accession>A0A6I0FIH6</accession>
<dbReference type="GO" id="GO:0003887">
    <property type="term" value="F:DNA-directed DNA polymerase activity"/>
    <property type="evidence" value="ECO:0007669"/>
    <property type="project" value="UniProtKB-UniRule"/>
</dbReference>
<dbReference type="FunFam" id="1.10.150.20:FF:000003">
    <property type="entry name" value="DNA polymerase I"/>
    <property type="match status" value="1"/>
</dbReference>
<dbReference type="GO" id="GO:0008409">
    <property type="term" value="F:5'-3' exonuclease activity"/>
    <property type="evidence" value="ECO:0007669"/>
    <property type="project" value="InterPro"/>
</dbReference>
<dbReference type="SMART" id="SM00475">
    <property type="entry name" value="53EXOc"/>
    <property type="match status" value="1"/>
</dbReference>
<dbReference type="Proteomes" id="UP000432715">
    <property type="component" value="Unassembled WGS sequence"/>
</dbReference>
<gene>
    <name evidence="16 20" type="primary">polA</name>
    <name evidence="20" type="ORF">F8154_00960</name>
</gene>
<dbReference type="FunFam" id="1.20.1060.10:FF:000001">
    <property type="entry name" value="DNA polymerase I"/>
    <property type="match status" value="1"/>
</dbReference>
<evidence type="ECO:0000256" key="11">
    <source>
        <dbReference type="ARBA" id="ARBA00022932"/>
    </source>
</evidence>
<dbReference type="InterPro" id="IPR019760">
    <property type="entry name" value="DNA-dir_DNA_pol_A_CS"/>
</dbReference>
<keyword evidence="9" id="KW-0378">Hydrolase</keyword>
<dbReference type="PANTHER" id="PTHR10133">
    <property type="entry name" value="DNA POLYMERASE I"/>
    <property type="match status" value="1"/>
</dbReference>
<dbReference type="InterPro" id="IPR029060">
    <property type="entry name" value="PIN-like_dom_sf"/>
</dbReference>
<dbReference type="OrthoDB" id="9806424at2"/>
<evidence type="ECO:0000256" key="12">
    <source>
        <dbReference type="ARBA" id="ARBA00023125"/>
    </source>
</evidence>
<evidence type="ECO:0000256" key="15">
    <source>
        <dbReference type="NCBIfam" id="TIGR00593"/>
    </source>
</evidence>
<evidence type="ECO:0000313" key="20">
    <source>
        <dbReference type="EMBL" id="KAB3539036.1"/>
    </source>
</evidence>
<keyword evidence="4 16" id="KW-0808">Transferase</keyword>
<dbReference type="InterPro" id="IPR054690">
    <property type="entry name" value="DNA_polI_exonuclease"/>
</dbReference>
<dbReference type="EMBL" id="WBZC01000003">
    <property type="protein sequence ID" value="KAB3539036.1"/>
    <property type="molecule type" value="Genomic_DNA"/>
</dbReference>
<dbReference type="PRINTS" id="PR00868">
    <property type="entry name" value="DNAPOLI"/>
</dbReference>
<comment type="caution">
    <text evidence="20">The sequence shown here is derived from an EMBL/GenBank/DDBJ whole genome shotgun (WGS) entry which is preliminary data.</text>
</comment>
<evidence type="ECO:0000259" key="17">
    <source>
        <dbReference type="SMART" id="SM00474"/>
    </source>
</evidence>
<dbReference type="Gene3D" id="3.30.420.10">
    <property type="entry name" value="Ribonuclease H-like superfamily/Ribonuclease H"/>
    <property type="match status" value="1"/>
</dbReference>
<evidence type="ECO:0000256" key="1">
    <source>
        <dbReference type="ARBA" id="ARBA00007705"/>
    </source>
</evidence>
<dbReference type="InterPro" id="IPR036279">
    <property type="entry name" value="5-3_exonuclease_C_sf"/>
</dbReference>
<evidence type="ECO:0000256" key="3">
    <source>
        <dbReference type="ARBA" id="ARBA00020311"/>
    </source>
</evidence>
<dbReference type="InterPro" id="IPR002298">
    <property type="entry name" value="DNA_polymerase_A"/>
</dbReference>
<comment type="catalytic activity">
    <reaction evidence="14 16">
        <text>DNA(n) + a 2'-deoxyribonucleoside 5'-triphosphate = DNA(n+1) + diphosphate</text>
        <dbReference type="Rhea" id="RHEA:22508"/>
        <dbReference type="Rhea" id="RHEA-COMP:17339"/>
        <dbReference type="Rhea" id="RHEA-COMP:17340"/>
        <dbReference type="ChEBI" id="CHEBI:33019"/>
        <dbReference type="ChEBI" id="CHEBI:61560"/>
        <dbReference type="ChEBI" id="CHEBI:173112"/>
        <dbReference type="EC" id="2.7.7.7"/>
    </reaction>
</comment>